<sequence>MNRISATEASARICGAGEAGLIDLREAGQFGEAHALFAVPLPWSRAELAIGALVPRPDAPLILIDAGDGVAERAARRFAAMGYADLSVVEGGMPAWEAAGLPVYKGVNVPSKTLGELVEAVWHPTMIRPEDLAAWQRENRRFRFFDARPPAEYGKMRVPGSVCLPNGELAHRIAALPDADAPVVITCAGRTRGIVGAIGMRISGHDGPLYALENGTQGWALAGETLERGNTAAPYPELGPDALAASRAAADRVAARFGIPLVTTADFAAMRAEAGRTTYLFDTRSAPEVAADPVAAAVHAASGQIVQATDQWIGLRRARVVLCCDTGLRSAIAAFWLRQLGYDARILRIDADLRRLAAPPRPGPALPELPRIAAATALRRLHAGETLIDLRASAAYRQGHVAGARWACRPMLSEMIRRMRPSGVMLIAEDTGEAALAAADLHDLGLPRVGLVDGGVAAMIGCGAAREVTPNDPPDEARIDHLFFVHDRHDGNLDSSRRYLEWETGLVAQLSAEERAQFHLYPVA</sequence>
<name>A0A4S3MT72_9RHOB</name>
<protein>
    <submittedName>
        <fullName evidence="2">Rhodanese</fullName>
    </submittedName>
</protein>
<dbReference type="PANTHER" id="PTHR43031:SF16">
    <property type="entry name" value="OXIDOREDUCTASE"/>
    <property type="match status" value="1"/>
</dbReference>
<feature type="domain" description="Rhodanese" evidence="1">
    <location>
        <begin position="274"/>
        <end position="350"/>
    </location>
</feature>
<evidence type="ECO:0000259" key="1">
    <source>
        <dbReference type="PROSITE" id="PS50206"/>
    </source>
</evidence>
<dbReference type="Proteomes" id="UP000309450">
    <property type="component" value="Unassembled WGS sequence"/>
</dbReference>
<dbReference type="PANTHER" id="PTHR43031">
    <property type="entry name" value="FAD-DEPENDENT OXIDOREDUCTASE"/>
    <property type="match status" value="1"/>
</dbReference>
<dbReference type="InterPro" id="IPR001763">
    <property type="entry name" value="Rhodanese-like_dom"/>
</dbReference>
<feature type="domain" description="Rhodanese" evidence="1">
    <location>
        <begin position="21"/>
        <end position="105"/>
    </location>
</feature>
<dbReference type="SUPFAM" id="SSF52821">
    <property type="entry name" value="Rhodanese/Cell cycle control phosphatase"/>
    <property type="match status" value="4"/>
</dbReference>
<accession>A0A4S3MT72</accession>
<dbReference type="EMBL" id="SSND01000001">
    <property type="protein sequence ID" value="THD84691.1"/>
    <property type="molecule type" value="Genomic_DNA"/>
</dbReference>
<dbReference type="Gene3D" id="3.40.250.10">
    <property type="entry name" value="Rhodanese-like domain"/>
    <property type="match status" value="4"/>
</dbReference>
<dbReference type="InterPro" id="IPR050229">
    <property type="entry name" value="GlpE_sulfurtransferase"/>
</dbReference>
<dbReference type="RefSeq" id="WP_136393072.1">
    <property type="nucleotide sequence ID" value="NZ_SSND01000001.1"/>
</dbReference>
<dbReference type="OrthoDB" id="9802991at2"/>
<dbReference type="Pfam" id="PF00581">
    <property type="entry name" value="Rhodanese"/>
    <property type="match status" value="4"/>
</dbReference>
<proteinExistence type="predicted"/>
<feature type="domain" description="Rhodanese" evidence="1">
    <location>
        <begin position="138"/>
        <end position="228"/>
    </location>
</feature>
<evidence type="ECO:0000313" key="3">
    <source>
        <dbReference type="Proteomes" id="UP000309450"/>
    </source>
</evidence>
<keyword evidence="3" id="KW-1185">Reference proteome</keyword>
<dbReference type="InterPro" id="IPR036873">
    <property type="entry name" value="Rhodanese-like_dom_sf"/>
</dbReference>
<comment type="caution">
    <text evidence="2">The sequence shown here is derived from an EMBL/GenBank/DDBJ whole genome shotgun (WGS) entry which is preliminary data.</text>
</comment>
<feature type="domain" description="Rhodanese" evidence="1">
    <location>
        <begin position="381"/>
        <end position="468"/>
    </location>
</feature>
<reference evidence="2 3" key="1">
    <citation type="submission" date="2019-04" db="EMBL/GenBank/DDBJ databases">
        <title>Draft genome sequence of Gemmobacter aestuarii sp. nov.</title>
        <authorList>
            <person name="Hameed A."/>
            <person name="Lin S.-Y."/>
            <person name="Shahina M."/>
            <person name="Lai W.-A."/>
            <person name="Young C.-C."/>
        </authorList>
    </citation>
    <scope>NUCLEOTIDE SEQUENCE [LARGE SCALE GENOMIC DNA]</scope>
    <source>
        <strain evidence="2 3">CC-PW-75</strain>
    </source>
</reference>
<evidence type="ECO:0000313" key="2">
    <source>
        <dbReference type="EMBL" id="THD84691.1"/>
    </source>
</evidence>
<dbReference type="SMART" id="SM00450">
    <property type="entry name" value="RHOD"/>
    <property type="match status" value="4"/>
</dbReference>
<organism evidence="2 3">
    <name type="scientific">Aliigemmobacter aestuarii</name>
    <dbReference type="NCBI Taxonomy" id="1445661"/>
    <lineage>
        <taxon>Bacteria</taxon>
        <taxon>Pseudomonadati</taxon>
        <taxon>Pseudomonadota</taxon>
        <taxon>Alphaproteobacteria</taxon>
        <taxon>Rhodobacterales</taxon>
        <taxon>Paracoccaceae</taxon>
        <taxon>Aliigemmobacter</taxon>
    </lineage>
</organism>
<dbReference type="AlphaFoldDB" id="A0A4S3MT72"/>
<gene>
    <name evidence="2" type="ORF">E7811_02860</name>
</gene>
<dbReference type="PROSITE" id="PS50206">
    <property type="entry name" value="RHODANESE_3"/>
    <property type="match status" value="4"/>
</dbReference>